<dbReference type="Gene3D" id="3.40.50.1240">
    <property type="entry name" value="Phosphoglycerate mutase-like"/>
    <property type="match status" value="1"/>
</dbReference>
<dbReference type="Pfam" id="PF00300">
    <property type="entry name" value="His_Phos_1"/>
    <property type="match status" value="1"/>
</dbReference>
<feature type="transmembrane region" description="Helical" evidence="1">
    <location>
        <begin position="20"/>
        <end position="37"/>
    </location>
</feature>
<dbReference type="HOGENOM" id="CLU_2681182_0_0_9"/>
<dbReference type="eggNOG" id="COG0406">
    <property type="taxonomic scope" value="Bacteria"/>
</dbReference>
<evidence type="ECO:0000256" key="1">
    <source>
        <dbReference type="SAM" id="Phobius"/>
    </source>
</evidence>
<dbReference type="InterPro" id="IPR029033">
    <property type="entry name" value="His_PPase_superfam"/>
</dbReference>
<accession>A5N8U9</accession>
<keyword evidence="1" id="KW-0812">Transmembrane</keyword>
<dbReference type="AlphaFoldDB" id="A5N8U9"/>
<proteinExistence type="predicted"/>
<evidence type="ECO:0000313" key="3">
    <source>
        <dbReference type="Proteomes" id="UP000002411"/>
    </source>
</evidence>
<keyword evidence="1" id="KW-0472">Membrane</keyword>
<evidence type="ECO:0000313" key="2">
    <source>
        <dbReference type="EMBL" id="EDK33730.1"/>
    </source>
</evidence>
<dbReference type="EMBL" id="CP000673">
    <property type="protein sequence ID" value="EDK33730.1"/>
    <property type="molecule type" value="Genomic_DNA"/>
</dbReference>
<sequence length="74" mass="8225">MKSIFKTMADTISPGGGGDILIVTHAFTIKTLIFIFAKHRLNEVTNIENASITKIVYENGNFYISDINNTQYIG</sequence>
<name>A5N8U9_CLOK5</name>
<keyword evidence="1" id="KW-1133">Transmembrane helix</keyword>
<dbReference type="KEGG" id="ckl:CKL_1688"/>
<protein>
    <submittedName>
        <fullName evidence="2">Predicted phosphoglycerate mutase</fullName>
    </submittedName>
</protein>
<reference evidence="2 3" key="1">
    <citation type="journal article" date="2008" name="Proc. Natl. Acad. Sci. U.S.A.">
        <title>The genome of Clostridium kluyveri, a strict anaerobe with unique metabolic features.</title>
        <authorList>
            <person name="Seedorf H."/>
            <person name="Fricke W.F."/>
            <person name="Veith B."/>
            <person name="Brueggemann H."/>
            <person name="Liesegang H."/>
            <person name="Strittmatter A."/>
            <person name="Miethke M."/>
            <person name="Buckel W."/>
            <person name="Hinderberger J."/>
            <person name="Li F."/>
            <person name="Hagemeier C."/>
            <person name="Thauer R.K."/>
            <person name="Gottschalk G."/>
        </authorList>
    </citation>
    <scope>NUCLEOTIDE SEQUENCE [LARGE SCALE GENOMIC DNA]</scope>
    <source>
        <strain evidence="3">ATCC 8527 / DSM 555 / NCIMB 10680</strain>
    </source>
</reference>
<dbReference type="Proteomes" id="UP000002411">
    <property type="component" value="Chromosome"/>
</dbReference>
<organism evidence="2 3">
    <name type="scientific">Clostridium kluyveri (strain ATCC 8527 / DSM 555 / NBRC 12016 / NCIMB 10680 / K1)</name>
    <dbReference type="NCBI Taxonomy" id="431943"/>
    <lineage>
        <taxon>Bacteria</taxon>
        <taxon>Bacillati</taxon>
        <taxon>Bacillota</taxon>
        <taxon>Clostridia</taxon>
        <taxon>Eubacteriales</taxon>
        <taxon>Clostridiaceae</taxon>
        <taxon>Clostridium</taxon>
    </lineage>
</organism>
<dbReference type="InterPro" id="IPR013078">
    <property type="entry name" value="His_Pase_superF_clade-1"/>
</dbReference>
<gene>
    <name evidence="2" type="ordered locus">CKL_1688</name>
</gene>
<dbReference type="SUPFAM" id="SSF53254">
    <property type="entry name" value="Phosphoglycerate mutase-like"/>
    <property type="match status" value="1"/>
</dbReference>
<keyword evidence="3" id="KW-1185">Reference proteome</keyword>